<evidence type="ECO:0000259" key="6">
    <source>
        <dbReference type="SMART" id="SM00645"/>
    </source>
</evidence>
<dbReference type="Proteomes" id="UP000663852">
    <property type="component" value="Unassembled WGS sequence"/>
</dbReference>
<dbReference type="InterPro" id="IPR038765">
    <property type="entry name" value="Papain-like_cys_pep_sf"/>
</dbReference>
<dbReference type="InterPro" id="IPR025660">
    <property type="entry name" value="Pept_his_AS"/>
</dbReference>
<feature type="repeat" description="TPR" evidence="3">
    <location>
        <begin position="777"/>
        <end position="810"/>
    </location>
</feature>
<feature type="coiled-coil region" evidence="4">
    <location>
        <begin position="1168"/>
        <end position="1230"/>
    </location>
</feature>
<dbReference type="Pfam" id="PF11735">
    <property type="entry name" value="CAP59_mtransfer"/>
    <property type="match status" value="1"/>
</dbReference>
<keyword evidence="5" id="KW-0472">Membrane</keyword>
<dbReference type="SUPFAM" id="SSF81901">
    <property type="entry name" value="HCP-like"/>
    <property type="match status" value="2"/>
</dbReference>
<dbReference type="CDD" id="cd02619">
    <property type="entry name" value="Peptidase_C1"/>
    <property type="match status" value="1"/>
</dbReference>
<dbReference type="Pfam" id="PF13181">
    <property type="entry name" value="TPR_8"/>
    <property type="match status" value="1"/>
</dbReference>
<keyword evidence="1" id="KW-0677">Repeat</keyword>
<feature type="repeat" description="TPR" evidence="3">
    <location>
        <begin position="1365"/>
        <end position="1398"/>
    </location>
</feature>
<reference evidence="7" key="1">
    <citation type="submission" date="2021-02" db="EMBL/GenBank/DDBJ databases">
        <authorList>
            <person name="Nowell W R."/>
        </authorList>
    </citation>
    <scope>NUCLEOTIDE SEQUENCE</scope>
</reference>
<dbReference type="InterPro" id="IPR006597">
    <property type="entry name" value="Sel1-like"/>
</dbReference>
<dbReference type="SUPFAM" id="SSF48452">
    <property type="entry name" value="TPR-like"/>
    <property type="match status" value="2"/>
</dbReference>
<dbReference type="PROSITE" id="PS50293">
    <property type="entry name" value="TPR_REGION"/>
    <property type="match status" value="12"/>
</dbReference>
<evidence type="ECO:0000256" key="2">
    <source>
        <dbReference type="ARBA" id="ARBA00022803"/>
    </source>
</evidence>
<feature type="repeat" description="TPR" evidence="3">
    <location>
        <begin position="1155"/>
        <end position="1188"/>
    </location>
</feature>
<feature type="repeat" description="TPR" evidence="3">
    <location>
        <begin position="1029"/>
        <end position="1062"/>
    </location>
</feature>
<dbReference type="InterPro" id="IPR021047">
    <property type="entry name" value="Mannosyltransferase_CMT1"/>
</dbReference>
<keyword evidence="4" id="KW-0175">Coiled coil</keyword>
<feature type="repeat" description="TPR" evidence="3">
    <location>
        <begin position="1113"/>
        <end position="1146"/>
    </location>
</feature>
<feature type="repeat" description="TPR" evidence="3">
    <location>
        <begin position="945"/>
        <end position="978"/>
    </location>
</feature>
<evidence type="ECO:0000313" key="8">
    <source>
        <dbReference type="Proteomes" id="UP000663852"/>
    </source>
</evidence>
<dbReference type="Pfam" id="PF13374">
    <property type="entry name" value="TPR_10"/>
    <property type="match status" value="1"/>
</dbReference>
<dbReference type="PANTHER" id="PTHR45641">
    <property type="entry name" value="TETRATRICOPEPTIDE REPEAT PROTEIN (AFU_ORTHOLOGUE AFUA_6G03870)"/>
    <property type="match status" value="1"/>
</dbReference>
<feature type="repeat" description="TPR" evidence="3">
    <location>
        <begin position="903"/>
        <end position="936"/>
    </location>
</feature>
<dbReference type="PROSITE" id="PS50005">
    <property type="entry name" value="TPR"/>
    <property type="match status" value="17"/>
</dbReference>
<feature type="repeat" description="TPR" evidence="3">
    <location>
        <begin position="1281"/>
        <end position="1314"/>
    </location>
</feature>
<dbReference type="SMART" id="SM00671">
    <property type="entry name" value="SEL1"/>
    <property type="match status" value="5"/>
</dbReference>
<evidence type="ECO:0000256" key="1">
    <source>
        <dbReference type="ARBA" id="ARBA00022737"/>
    </source>
</evidence>
<dbReference type="PROSITE" id="PS00639">
    <property type="entry name" value="THIOL_PROTEASE_HIS"/>
    <property type="match status" value="1"/>
</dbReference>
<dbReference type="InterPro" id="IPR000668">
    <property type="entry name" value="Peptidase_C1A_C"/>
</dbReference>
<organism evidence="7 8">
    <name type="scientific">Adineta ricciae</name>
    <name type="common">Rotifer</name>
    <dbReference type="NCBI Taxonomy" id="249248"/>
    <lineage>
        <taxon>Eukaryota</taxon>
        <taxon>Metazoa</taxon>
        <taxon>Spiralia</taxon>
        <taxon>Gnathifera</taxon>
        <taxon>Rotifera</taxon>
        <taxon>Eurotatoria</taxon>
        <taxon>Bdelloidea</taxon>
        <taxon>Adinetida</taxon>
        <taxon>Adinetidae</taxon>
        <taxon>Adineta</taxon>
    </lineage>
</organism>
<dbReference type="Pfam" id="PF13424">
    <property type="entry name" value="TPR_12"/>
    <property type="match status" value="8"/>
</dbReference>
<gene>
    <name evidence="7" type="ORF">EDS130_LOCUS24695</name>
</gene>
<dbReference type="SMART" id="SM00645">
    <property type="entry name" value="Pept_C1"/>
    <property type="match status" value="1"/>
</dbReference>
<dbReference type="GO" id="GO:0006508">
    <property type="term" value="P:proteolysis"/>
    <property type="evidence" value="ECO:0007669"/>
    <property type="project" value="InterPro"/>
</dbReference>
<feature type="transmembrane region" description="Helical" evidence="5">
    <location>
        <begin position="17"/>
        <end position="37"/>
    </location>
</feature>
<feature type="repeat" description="TPR" evidence="3">
    <location>
        <begin position="861"/>
        <end position="894"/>
    </location>
</feature>
<feature type="repeat" description="TPR" evidence="3">
    <location>
        <begin position="819"/>
        <end position="852"/>
    </location>
</feature>
<evidence type="ECO:0000256" key="5">
    <source>
        <dbReference type="SAM" id="Phobius"/>
    </source>
</evidence>
<accession>A0A814VJG8</accession>
<feature type="repeat" description="TPR" evidence="3">
    <location>
        <begin position="987"/>
        <end position="1020"/>
    </location>
</feature>
<feature type="repeat" description="TPR" evidence="3">
    <location>
        <begin position="693"/>
        <end position="726"/>
    </location>
</feature>
<feature type="repeat" description="TPR" evidence="3">
    <location>
        <begin position="1071"/>
        <end position="1104"/>
    </location>
</feature>
<feature type="repeat" description="TPR" evidence="3">
    <location>
        <begin position="735"/>
        <end position="768"/>
    </location>
</feature>
<dbReference type="InterPro" id="IPR019734">
    <property type="entry name" value="TPR_rpt"/>
</dbReference>
<dbReference type="Gene3D" id="1.25.40.10">
    <property type="entry name" value="Tetratricopeptide repeat domain"/>
    <property type="match status" value="8"/>
</dbReference>
<keyword evidence="5" id="KW-0812">Transmembrane</keyword>
<protein>
    <recommendedName>
        <fullName evidence="6">Peptidase C1A papain C-terminal domain-containing protein</fullName>
    </recommendedName>
</protein>
<dbReference type="GO" id="GO:0008234">
    <property type="term" value="F:cysteine-type peptidase activity"/>
    <property type="evidence" value="ECO:0007669"/>
    <property type="project" value="InterPro"/>
</dbReference>
<dbReference type="EMBL" id="CAJNOJ010000141">
    <property type="protein sequence ID" value="CAF1189071.1"/>
    <property type="molecule type" value="Genomic_DNA"/>
</dbReference>
<feature type="repeat" description="TPR" evidence="3">
    <location>
        <begin position="1323"/>
        <end position="1356"/>
    </location>
</feature>
<dbReference type="SMART" id="SM00028">
    <property type="entry name" value="TPR"/>
    <property type="match status" value="18"/>
</dbReference>
<name>A0A814VJG8_ADIRI</name>
<dbReference type="Gene3D" id="3.90.70.10">
    <property type="entry name" value="Cysteine proteinases"/>
    <property type="match status" value="1"/>
</dbReference>
<feature type="domain" description="Peptidase C1A papain C-terminal" evidence="6">
    <location>
        <begin position="386"/>
        <end position="592"/>
    </location>
</feature>
<dbReference type="InterPro" id="IPR011990">
    <property type="entry name" value="TPR-like_helical_dom_sf"/>
</dbReference>
<sequence>MEGRTSSGTSCKKSARLLLCSKLLIIFFVLFLFNVYISPRRFLQSYHNVITDYRFSSLENNHLIGRVFIAINLYQSQSLLEDGSWTCTLMELIDQLGPNNVYLSIFENNSTDATPHLLRQIEKQLKCEHTIVTTTINLDEDQYASLYINDRKGKYLSRMAYLAMVRNRALEPIMSNGRFSKVLFLNDIVFSSQDVIQLLQTNSGNYAAACALDFINPVKFYDTFATRDSSGYSMGLPLYPYFSPGQSQSQTLRNSLIHVKSCWSGMVAFDSKPFDNGLKFRSLDNVSDYDASECCLIHADINQPNRTFINPRIHVAYSKFVYIWHKRLAYFESIWKPVQRVITYLANLPRYNKFRLNGIHPSERLPFKERLCQAFRDHLVYNPEDLPPKTDLREQMTPVEDQSRIGSCSANCLAGAYEYLTKRGSHQNIDISSLFIYYNGRVKENGSENAITDSGCSMTRIIEALEEYGTCLESLWPSDITQVNEQPSDEAYQQAKHHKITDALQINIDLYEMKSCLAQGFPFAFGLKFFSSFDQAAQSGIVPMPNSSDRTRQSDGSHALLAVGYNDQSQSFIVRNSWGEDWGDKSYCYIPYDYITDSNLCFDVWTVRKVATDDFGQDHWDTDDSGGITVFRFIRKYITSPMRDVPESRLAFAFAEVGANYQKDAQFTKALHFYQCALNIQINILSPTHPTLATLYNNIGSAYSNLAEYSKALENYNKALEIQQKALPFDHPELASTHNNIGEVYFSMGDNSRALENYNKALEIQQKILPSNHPDLAITYNNIGSTHYQMSQYSKTLENHNKALEIQQKTLPSNHSLLAATYTYIGSLYFVTGEYSRALQNYDKALEIRHKALPSNHPDLATTYNNIGRVYSVMGDHSRALEYYKKALGIQHVILPTYHPDLAVTHNNIGSTYNKMGDHTTALKHYDRALKIQHKVLPSTHPSAATTYNNIGAVYLIMGNYARALKNYHKQLEIEQKYLPSTHPDLATTYSNIGFAYSKMGDHPRALENYNKALGIQRKVFASNHLSLATTYNNIGLVYSQMSQPAKAVENYKKAFEIQQKALPSMHPELATTYNNIGLVYFAMGDHSEALKHYKKVLVIEHKSLSSNHPDLAITYNNIAAVYFVMADHSRALENYDKALEILYKSLPSNHPDLATAYNNLGAVYFRLAEYSKALENYNRAIEIQRKAIPSNHPELATTYSNIGVLYYYMEDHSRALENYQKALEIEQSALPASHPDLGKTYSNIGLVYSKMRSYSRALENYDKALEIQQKTLPSNHPDLATMYNNIGLVYSDMKDYSRALENYDKALEIRHKALPSNHPDLATTYNNIGQVYSVMGDHSRALENYKKALGIQHVILPSYHPDLAVTYNNIASVYNKTGQISRALENCNRSLEIKQRAPSSPSRIIHANYM</sequence>
<evidence type="ECO:0000313" key="7">
    <source>
        <dbReference type="EMBL" id="CAF1189071.1"/>
    </source>
</evidence>
<dbReference type="SUPFAM" id="SSF54001">
    <property type="entry name" value="Cysteine proteinases"/>
    <property type="match status" value="1"/>
</dbReference>
<keyword evidence="2 3" id="KW-0802">TPR repeat</keyword>
<evidence type="ECO:0000256" key="4">
    <source>
        <dbReference type="SAM" id="Coils"/>
    </source>
</evidence>
<keyword evidence="5" id="KW-1133">Transmembrane helix</keyword>
<dbReference type="OrthoDB" id="1914839at2759"/>
<comment type="caution">
    <text evidence="7">The sequence shown here is derived from an EMBL/GenBank/DDBJ whole genome shotgun (WGS) entry which is preliminary data.</text>
</comment>
<evidence type="ECO:0000256" key="3">
    <source>
        <dbReference type="PROSITE-ProRule" id="PRU00339"/>
    </source>
</evidence>
<proteinExistence type="predicted"/>
<dbReference type="Pfam" id="PF00112">
    <property type="entry name" value="Peptidase_C1"/>
    <property type="match status" value="1"/>
</dbReference>
<dbReference type="PANTHER" id="PTHR45641:SF1">
    <property type="entry name" value="AAA+ ATPASE DOMAIN-CONTAINING PROTEIN"/>
    <property type="match status" value="1"/>
</dbReference>
<feature type="repeat" description="TPR" evidence="3">
    <location>
        <begin position="1197"/>
        <end position="1230"/>
    </location>
</feature>
<feature type="repeat" description="TPR" evidence="3">
    <location>
        <begin position="1239"/>
        <end position="1272"/>
    </location>
</feature>